<reference evidence="4" key="1">
    <citation type="submission" date="2010-08" db="EMBL/GenBank/DDBJ databases">
        <authorList>
            <consortium name="Caenorhabditis japonica Sequencing Consortium"/>
            <person name="Wilson R.K."/>
        </authorList>
    </citation>
    <scope>NUCLEOTIDE SEQUENCE [LARGE SCALE GENOMIC DNA]</scope>
    <source>
        <strain evidence="4">DF5081</strain>
    </source>
</reference>
<evidence type="ECO:0000256" key="1">
    <source>
        <dbReference type="SAM" id="Phobius"/>
    </source>
</evidence>
<organism evidence="3 4">
    <name type="scientific">Caenorhabditis japonica</name>
    <dbReference type="NCBI Taxonomy" id="281687"/>
    <lineage>
        <taxon>Eukaryota</taxon>
        <taxon>Metazoa</taxon>
        <taxon>Ecdysozoa</taxon>
        <taxon>Nematoda</taxon>
        <taxon>Chromadorea</taxon>
        <taxon>Rhabditida</taxon>
        <taxon>Rhabditina</taxon>
        <taxon>Rhabditomorpha</taxon>
        <taxon>Rhabditoidea</taxon>
        <taxon>Rhabditidae</taxon>
        <taxon>Peloderinae</taxon>
        <taxon>Caenorhabditis</taxon>
    </lineage>
</organism>
<dbReference type="SUPFAM" id="SSF90112">
    <property type="entry name" value="Neurotransmitter-gated ion-channel transmembrane pore"/>
    <property type="match status" value="1"/>
</dbReference>
<evidence type="ECO:0000259" key="2">
    <source>
        <dbReference type="Pfam" id="PF02932"/>
    </source>
</evidence>
<dbReference type="InterPro" id="IPR036719">
    <property type="entry name" value="Neuro-gated_channel_TM_sf"/>
</dbReference>
<feature type="transmembrane region" description="Helical" evidence="1">
    <location>
        <begin position="140"/>
        <end position="160"/>
    </location>
</feature>
<dbReference type="Gene3D" id="1.20.58.390">
    <property type="entry name" value="Neurotransmitter-gated ion-channel transmembrane domain"/>
    <property type="match status" value="1"/>
</dbReference>
<reference evidence="3" key="2">
    <citation type="submission" date="2022-06" db="UniProtKB">
        <authorList>
            <consortium name="EnsemblMetazoa"/>
        </authorList>
    </citation>
    <scope>IDENTIFICATION</scope>
    <source>
        <strain evidence="3">DF5081</strain>
    </source>
</reference>
<dbReference type="InterPro" id="IPR038050">
    <property type="entry name" value="Neuro_actylchol_rec"/>
</dbReference>
<dbReference type="AlphaFoldDB" id="A0A8R1IM30"/>
<feature type="domain" description="Neurotransmitter-gated ion-channel transmembrane" evidence="2">
    <location>
        <begin position="102"/>
        <end position="157"/>
    </location>
</feature>
<evidence type="ECO:0000313" key="3">
    <source>
        <dbReference type="EnsemblMetazoa" id="CJA33107.1"/>
    </source>
</evidence>
<dbReference type="InterPro" id="IPR006029">
    <property type="entry name" value="Neurotrans-gated_channel_TM"/>
</dbReference>
<protein>
    <submittedName>
        <fullName evidence="3">Neur_chan_memb domain-containing protein</fullName>
    </submittedName>
</protein>
<proteinExistence type="predicted"/>
<dbReference type="GO" id="GO:0006811">
    <property type="term" value="P:monoatomic ion transport"/>
    <property type="evidence" value="ECO:0007669"/>
    <property type="project" value="InterPro"/>
</dbReference>
<accession>A0A8R1IM30</accession>
<dbReference type="EnsemblMetazoa" id="CJA33107.1">
    <property type="protein sequence ID" value="CJA33107.1"/>
    <property type="gene ID" value="WBGene00208954"/>
</dbReference>
<dbReference type="GO" id="GO:0016020">
    <property type="term" value="C:membrane"/>
    <property type="evidence" value="ECO:0007669"/>
    <property type="project" value="InterPro"/>
</dbReference>
<sequence length="165" mass="18115">MLRMKRPGHNLTYASLPALFATKPNRHSESLIRNIKDNECSLSRANSFDADCRLNQYIMSQSVSNGLTSLTSLPSTMLTNGGGGGGGGGGATDVSQQATLLILHRIYHELKIVTKRMIEGDKEEQASNNWKFAAMVVDRLCLYVFTIFIIVSTIGIFWSAPYLVA</sequence>
<evidence type="ECO:0000313" key="4">
    <source>
        <dbReference type="Proteomes" id="UP000005237"/>
    </source>
</evidence>
<name>A0A8R1IM30_CAEJA</name>
<dbReference type="Proteomes" id="UP000005237">
    <property type="component" value="Unassembled WGS sequence"/>
</dbReference>
<keyword evidence="1" id="KW-1133">Transmembrane helix</keyword>
<keyword evidence="1" id="KW-0812">Transmembrane</keyword>
<keyword evidence="4" id="KW-1185">Reference proteome</keyword>
<keyword evidence="1" id="KW-0472">Membrane</keyword>
<dbReference type="Pfam" id="PF02932">
    <property type="entry name" value="Neur_chan_memb"/>
    <property type="match status" value="1"/>
</dbReference>